<evidence type="ECO:0000256" key="6">
    <source>
        <dbReference type="ARBA" id="ARBA00023145"/>
    </source>
</evidence>
<evidence type="ECO:0000256" key="1">
    <source>
        <dbReference type="ARBA" id="ARBA00022475"/>
    </source>
</evidence>
<evidence type="ECO:0000256" key="5">
    <source>
        <dbReference type="ARBA" id="ARBA00023136"/>
    </source>
</evidence>
<dbReference type="InterPro" id="IPR033175">
    <property type="entry name" value="PSD-A"/>
</dbReference>
<dbReference type="InterPro" id="IPR003817">
    <property type="entry name" value="PS_Dcarbxylase"/>
</dbReference>
<evidence type="ECO:0000256" key="7">
    <source>
        <dbReference type="ARBA" id="ARBA00023209"/>
    </source>
</evidence>
<keyword evidence="8" id="KW-0456">Lyase</keyword>
<dbReference type="EMBL" id="BARS01002001">
    <property type="protein sequence ID" value="GAF79593.1"/>
    <property type="molecule type" value="Genomic_DNA"/>
</dbReference>
<evidence type="ECO:0000256" key="8">
    <source>
        <dbReference type="ARBA" id="ARBA00023239"/>
    </source>
</evidence>
<dbReference type="PANTHER" id="PTHR35809:SF1">
    <property type="entry name" value="ARCHAETIDYLSERINE DECARBOXYLASE PROENZYME-RELATED"/>
    <property type="match status" value="1"/>
</dbReference>
<keyword evidence="11" id="KW-1133">Transmembrane helix</keyword>
<keyword evidence="2" id="KW-0444">Lipid biosynthesis</keyword>
<feature type="transmembrane region" description="Helical" evidence="11">
    <location>
        <begin position="7"/>
        <end position="30"/>
    </location>
</feature>
<name>X0SEX1_9ZZZZ</name>
<dbReference type="Pfam" id="PF02666">
    <property type="entry name" value="PS_Dcarbxylase"/>
    <property type="match status" value="1"/>
</dbReference>
<organism evidence="12">
    <name type="scientific">marine sediment metagenome</name>
    <dbReference type="NCBI Taxonomy" id="412755"/>
    <lineage>
        <taxon>unclassified sequences</taxon>
        <taxon>metagenomes</taxon>
        <taxon>ecological metagenomes</taxon>
    </lineage>
</organism>
<protein>
    <recommendedName>
        <fullName evidence="13">Phosphatidylserine decarboxylase family protein</fullName>
    </recommendedName>
</protein>
<reference evidence="12" key="1">
    <citation type="journal article" date="2014" name="Front. Microbiol.">
        <title>High frequency of phylogenetically diverse reductive dehalogenase-homologous genes in deep subseafloor sedimentary metagenomes.</title>
        <authorList>
            <person name="Kawai M."/>
            <person name="Futagami T."/>
            <person name="Toyoda A."/>
            <person name="Takaki Y."/>
            <person name="Nishi S."/>
            <person name="Hori S."/>
            <person name="Arai W."/>
            <person name="Tsubouchi T."/>
            <person name="Morono Y."/>
            <person name="Uchiyama I."/>
            <person name="Ito T."/>
            <person name="Fujiyama A."/>
            <person name="Inagaki F."/>
            <person name="Takami H."/>
        </authorList>
    </citation>
    <scope>NUCLEOTIDE SEQUENCE</scope>
    <source>
        <strain evidence="12">Expedition CK06-06</strain>
    </source>
</reference>
<gene>
    <name evidence="12" type="ORF">S01H1_03713</name>
</gene>
<evidence type="ECO:0000256" key="4">
    <source>
        <dbReference type="ARBA" id="ARBA00023098"/>
    </source>
</evidence>
<evidence type="ECO:0000256" key="11">
    <source>
        <dbReference type="SAM" id="Phobius"/>
    </source>
</evidence>
<keyword evidence="9" id="KW-1208">Phospholipid metabolism</keyword>
<keyword evidence="4" id="KW-0443">Lipid metabolism</keyword>
<dbReference type="GO" id="GO:0004609">
    <property type="term" value="F:phosphatidylserine decarboxylase activity"/>
    <property type="evidence" value="ECO:0007669"/>
    <property type="project" value="InterPro"/>
</dbReference>
<keyword evidence="11" id="KW-0812">Transmembrane</keyword>
<proteinExistence type="predicted"/>
<dbReference type="AlphaFoldDB" id="X0SEX1"/>
<keyword evidence="6" id="KW-0865">Zymogen</keyword>
<keyword evidence="1" id="KW-1003">Cell membrane</keyword>
<evidence type="ECO:0000256" key="3">
    <source>
        <dbReference type="ARBA" id="ARBA00022793"/>
    </source>
</evidence>
<sequence length="165" mass="19132">MFAKEGFYIIIPNILINLLIIFILNFIWNSEWNDPYFGWNFSPWFFFSTIFLIFFFRNPARKPEGIGILAPADGKITLIKQEKDVITFYIELNVLNVHVQKSPINGKVVNVNKIRGKHNHIFLIHDKARDSDYCIPLTKNSRRIIEIVDDSGIKMSVVQISGVFA</sequence>
<evidence type="ECO:0000313" key="12">
    <source>
        <dbReference type="EMBL" id="GAF79593.1"/>
    </source>
</evidence>
<feature type="transmembrane region" description="Helical" evidence="11">
    <location>
        <begin position="36"/>
        <end position="56"/>
    </location>
</feature>
<keyword evidence="3" id="KW-0210">Decarboxylase</keyword>
<evidence type="ECO:0008006" key="13">
    <source>
        <dbReference type="Google" id="ProtNLM"/>
    </source>
</evidence>
<accession>X0SEX1</accession>
<evidence type="ECO:0000256" key="9">
    <source>
        <dbReference type="ARBA" id="ARBA00023264"/>
    </source>
</evidence>
<comment type="caution">
    <text evidence="12">The sequence shown here is derived from an EMBL/GenBank/DDBJ whole genome shotgun (WGS) entry which is preliminary data.</text>
</comment>
<evidence type="ECO:0000256" key="2">
    <source>
        <dbReference type="ARBA" id="ARBA00022516"/>
    </source>
</evidence>
<dbReference type="PANTHER" id="PTHR35809">
    <property type="entry name" value="ARCHAETIDYLSERINE DECARBOXYLASE PROENZYME-RELATED"/>
    <property type="match status" value="1"/>
</dbReference>
<evidence type="ECO:0000256" key="10">
    <source>
        <dbReference type="ARBA" id="ARBA00023317"/>
    </source>
</evidence>
<keyword evidence="10" id="KW-0670">Pyruvate</keyword>
<dbReference type="GO" id="GO:0008654">
    <property type="term" value="P:phospholipid biosynthetic process"/>
    <property type="evidence" value="ECO:0007669"/>
    <property type="project" value="UniProtKB-KW"/>
</dbReference>
<keyword evidence="7" id="KW-0594">Phospholipid biosynthesis</keyword>
<keyword evidence="5 11" id="KW-0472">Membrane</keyword>